<evidence type="ECO:0000256" key="1">
    <source>
        <dbReference type="ARBA" id="ARBA00004496"/>
    </source>
</evidence>
<comment type="subcellular location">
    <subcellularLocation>
        <location evidence="1 5">Cytoplasm</location>
    </subcellularLocation>
</comment>
<dbReference type="eggNOG" id="COG2137">
    <property type="taxonomic scope" value="Bacteria"/>
</dbReference>
<comment type="similarity">
    <text evidence="2 5">Belongs to the RecX family.</text>
</comment>
<gene>
    <name evidence="5" type="primary">recX</name>
    <name evidence="9" type="ordered locus">Rmar_0661</name>
</gene>
<dbReference type="InterPro" id="IPR053926">
    <property type="entry name" value="RecX_HTH_1st"/>
</dbReference>
<protein>
    <recommendedName>
        <fullName evidence="3 5">Regulatory protein RecX</fullName>
    </recommendedName>
</protein>
<dbReference type="InterPro" id="IPR003783">
    <property type="entry name" value="Regulatory_RecX"/>
</dbReference>
<evidence type="ECO:0000259" key="7">
    <source>
        <dbReference type="Pfam" id="PF21981"/>
    </source>
</evidence>
<dbReference type="HOGENOM" id="CLU_066607_4_1_10"/>
<dbReference type="GO" id="GO:0005737">
    <property type="term" value="C:cytoplasm"/>
    <property type="evidence" value="ECO:0007669"/>
    <property type="project" value="UniProtKB-SubCell"/>
</dbReference>
<dbReference type="OrthoDB" id="1523826at2"/>
<feature type="domain" description="RecX first three-helical" evidence="8">
    <location>
        <begin position="80"/>
        <end position="117"/>
    </location>
</feature>
<keyword evidence="4 5" id="KW-0963">Cytoplasm</keyword>
<evidence type="ECO:0000256" key="4">
    <source>
        <dbReference type="ARBA" id="ARBA00022490"/>
    </source>
</evidence>
<name>D0MFN2_RHOM4</name>
<evidence type="ECO:0000256" key="3">
    <source>
        <dbReference type="ARBA" id="ARBA00018111"/>
    </source>
</evidence>
<feature type="domain" description="RecX second three-helical" evidence="6">
    <location>
        <begin position="124"/>
        <end position="165"/>
    </location>
</feature>
<keyword evidence="10" id="KW-1185">Reference proteome</keyword>
<dbReference type="AlphaFoldDB" id="D0MFN2"/>
<dbReference type="InterPro" id="IPR053925">
    <property type="entry name" value="RecX_HTH_3rd"/>
</dbReference>
<dbReference type="Proteomes" id="UP000002221">
    <property type="component" value="Chromosome"/>
</dbReference>
<dbReference type="EMBL" id="CP001807">
    <property type="protein sequence ID" value="ACY47559.1"/>
    <property type="molecule type" value="Genomic_DNA"/>
</dbReference>
<evidence type="ECO:0000256" key="5">
    <source>
        <dbReference type="HAMAP-Rule" id="MF_01114"/>
    </source>
</evidence>
<proteinExistence type="inferred from homology"/>
<dbReference type="Pfam" id="PF21982">
    <property type="entry name" value="RecX_HTH1"/>
    <property type="match status" value="1"/>
</dbReference>
<dbReference type="InterPro" id="IPR053924">
    <property type="entry name" value="RecX_HTH_2nd"/>
</dbReference>
<dbReference type="HAMAP" id="MF_01114">
    <property type="entry name" value="RecX"/>
    <property type="match status" value="1"/>
</dbReference>
<comment type="function">
    <text evidence="5">Modulates RecA activity.</text>
</comment>
<accession>D0MFN2</accession>
<dbReference type="Pfam" id="PF02631">
    <property type="entry name" value="RecX_HTH2"/>
    <property type="match status" value="1"/>
</dbReference>
<evidence type="ECO:0000313" key="10">
    <source>
        <dbReference type="Proteomes" id="UP000002221"/>
    </source>
</evidence>
<dbReference type="PANTHER" id="PTHR33602">
    <property type="entry name" value="REGULATORY PROTEIN RECX FAMILY PROTEIN"/>
    <property type="match status" value="1"/>
</dbReference>
<dbReference type="RefSeq" id="WP_012843171.1">
    <property type="nucleotide sequence ID" value="NC_013501.1"/>
</dbReference>
<evidence type="ECO:0000256" key="2">
    <source>
        <dbReference type="ARBA" id="ARBA00009695"/>
    </source>
</evidence>
<dbReference type="STRING" id="518766.Rmar_0661"/>
<organism evidence="9 10">
    <name type="scientific">Rhodothermus marinus (strain ATCC 43812 / DSM 4252 / R-10)</name>
    <name type="common">Rhodothermus obamensis</name>
    <dbReference type="NCBI Taxonomy" id="518766"/>
    <lineage>
        <taxon>Bacteria</taxon>
        <taxon>Pseudomonadati</taxon>
        <taxon>Rhodothermota</taxon>
        <taxon>Rhodothermia</taxon>
        <taxon>Rhodothermales</taxon>
        <taxon>Rhodothermaceae</taxon>
        <taxon>Rhodothermus</taxon>
    </lineage>
</organism>
<sequence length="225" mass="26107">MSRARTSKAPEPPVFREGVVTRLEPQVRDPERVSIFIDGAFWMGVHRDVLREHPVEEGQMLPLAVQQALYRAELIRKAQSVALRYLEHRPRTVQEVRRRLERAGFPGEVIDQVVARLEALGYLDDRAYARAYVQGRLAGRGYGPRRLEAELRRRGVPPDVVEATLDAALAETDPLEIARPLARRRWKLLCQNEPDRRKRRQKLIAFLQRRGFSSEIAYRLLRELD</sequence>
<dbReference type="GO" id="GO:0006282">
    <property type="term" value="P:regulation of DNA repair"/>
    <property type="evidence" value="ECO:0007669"/>
    <property type="project" value="UniProtKB-UniRule"/>
</dbReference>
<evidence type="ECO:0000259" key="8">
    <source>
        <dbReference type="Pfam" id="PF21982"/>
    </source>
</evidence>
<feature type="domain" description="RecX third three-helical" evidence="7">
    <location>
        <begin position="171"/>
        <end position="221"/>
    </location>
</feature>
<reference evidence="9 10" key="1">
    <citation type="journal article" date="2009" name="Stand. Genomic Sci.">
        <title>Complete genome sequence of Rhodothermus marinus type strain (R-10).</title>
        <authorList>
            <person name="Nolan M."/>
            <person name="Tindall B.J."/>
            <person name="Pomrenke H."/>
            <person name="Lapidus A."/>
            <person name="Copeland A."/>
            <person name="Glavina Del Rio T."/>
            <person name="Lucas S."/>
            <person name="Chen F."/>
            <person name="Tice H."/>
            <person name="Cheng J.F."/>
            <person name="Saunders E."/>
            <person name="Han C."/>
            <person name="Bruce D."/>
            <person name="Goodwin L."/>
            <person name="Chain P."/>
            <person name="Pitluck S."/>
            <person name="Ovchinikova G."/>
            <person name="Pati A."/>
            <person name="Ivanova N."/>
            <person name="Mavromatis K."/>
            <person name="Chen A."/>
            <person name="Palaniappan K."/>
            <person name="Land M."/>
            <person name="Hauser L."/>
            <person name="Chang Y.J."/>
            <person name="Jeffries C.D."/>
            <person name="Brettin T."/>
            <person name="Goker M."/>
            <person name="Bristow J."/>
            <person name="Eisen J.A."/>
            <person name="Markowitz V."/>
            <person name="Hugenholtz P."/>
            <person name="Kyrpides N.C."/>
            <person name="Klenk H.P."/>
            <person name="Detter J.C."/>
        </authorList>
    </citation>
    <scope>NUCLEOTIDE SEQUENCE [LARGE SCALE GENOMIC DNA]</scope>
    <source>
        <strain evidence="10">ATCC 43812 / DSM 4252 / R-10</strain>
    </source>
</reference>
<evidence type="ECO:0000259" key="6">
    <source>
        <dbReference type="Pfam" id="PF02631"/>
    </source>
</evidence>
<dbReference type="InterPro" id="IPR036388">
    <property type="entry name" value="WH-like_DNA-bd_sf"/>
</dbReference>
<dbReference type="KEGG" id="rmr:Rmar_0661"/>
<dbReference type="PANTHER" id="PTHR33602:SF1">
    <property type="entry name" value="REGULATORY PROTEIN RECX FAMILY PROTEIN"/>
    <property type="match status" value="1"/>
</dbReference>
<dbReference type="Gene3D" id="1.10.10.10">
    <property type="entry name" value="Winged helix-like DNA-binding domain superfamily/Winged helix DNA-binding domain"/>
    <property type="match status" value="3"/>
</dbReference>
<dbReference type="Pfam" id="PF21981">
    <property type="entry name" value="RecX_HTH3"/>
    <property type="match status" value="1"/>
</dbReference>
<evidence type="ECO:0000313" key="9">
    <source>
        <dbReference type="EMBL" id="ACY47559.1"/>
    </source>
</evidence>